<evidence type="ECO:0000256" key="1">
    <source>
        <dbReference type="SAM" id="MobiDB-lite"/>
    </source>
</evidence>
<reference evidence="2" key="1">
    <citation type="submission" date="2021-01" db="EMBL/GenBank/DDBJ databases">
        <authorList>
            <person name="Corre E."/>
            <person name="Pelletier E."/>
            <person name="Niang G."/>
            <person name="Scheremetjew M."/>
            <person name="Finn R."/>
            <person name="Kale V."/>
            <person name="Holt S."/>
            <person name="Cochrane G."/>
            <person name="Meng A."/>
            <person name="Brown T."/>
            <person name="Cohen L."/>
        </authorList>
    </citation>
    <scope>NUCLEOTIDE SEQUENCE</scope>
    <source>
        <strain evidence="2">CCMP 410</strain>
    </source>
</reference>
<organism evidence="2">
    <name type="scientific">Grammatophora oceanica</name>
    <dbReference type="NCBI Taxonomy" id="210454"/>
    <lineage>
        <taxon>Eukaryota</taxon>
        <taxon>Sar</taxon>
        <taxon>Stramenopiles</taxon>
        <taxon>Ochrophyta</taxon>
        <taxon>Bacillariophyta</taxon>
        <taxon>Fragilariophyceae</taxon>
        <taxon>Fragilariophycidae</taxon>
        <taxon>Rhabdonematales</taxon>
        <taxon>Grammatophoraceae</taxon>
        <taxon>Grammatophora</taxon>
    </lineage>
</organism>
<feature type="region of interest" description="Disordered" evidence="1">
    <location>
        <begin position="1"/>
        <end position="33"/>
    </location>
</feature>
<gene>
    <name evidence="2" type="ORF">GOCE00092_LOCUS16971</name>
</gene>
<evidence type="ECO:0000313" key="2">
    <source>
        <dbReference type="EMBL" id="CAD9291131.1"/>
    </source>
</evidence>
<sequence>MRWSSRFCGGIWKQTGSPSGGEEAGASGKRRSRGAHGRYYYIQEPAKLEQYNSCGAWNLLIQVVGASHHGGRAHHGDSPTSCPSVEIHKSESLDLAGFLI</sequence>
<accession>A0A7S1V824</accession>
<protein>
    <submittedName>
        <fullName evidence="2">Uncharacterized protein</fullName>
    </submittedName>
</protein>
<dbReference type="EMBL" id="HBGK01032492">
    <property type="protein sequence ID" value="CAD9291131.1"/>
    <property type="molecule type" value="Transcribed_RNA"/>
</dbReference>
<proteinExistence type="predicted"/>
<dbReference type="AlphaFoldDB" id="A0A7S1V824"/>
<name>A0A7S1V824_9STRA</name>